<dbReference type="AlphaFoldDB" id="A0AAD4GB39"/>
<name>A0AAD4GB39_BOLED</name>
<evidence type="ECO:0000256" key="1">
    <source>
        <dbReference type="SAM" id="MobiDB-lite"/>
    </source>
</evidence>
<comment type="caution">
    <text evidence="2">The sequence shown here is derived from an EMBL/GenBank/DDBJ whole genome shotgun (WGS) entry which is preliminary data.</text>
</comment>
<feature type="region of interest" description="Disordered" evidence="1">
    <location>
        <begin position="84"/>
        <end position="105"/>
    </location>
</feature>
<reference evidence="2" key="1">
    <citation type="submission" date="2019-10" db="EMBL/GenBank/DDBJ databases">
        <authorList>
            <consortium name="DOE Joint Genome Institute"/>
            <person name="Kuo A."/>
            <person name="Miyauchi S."/>
            <person name="Kiss E."/>
            <person name="Drula E."/>
            <person name="Kohler A."/>
            <person name="Sanchez-Garcia M."/>
            <person name="Andreopoulos B."/>
            <person name="Barry K.W."/>
            <person name="Bonito G."/>
            <person name="Buee M."/>
            <person name="Carver A."/>
            <person name="Chen C."/>
            <person name="Cichocki N."/>
            <person name="Clum A."/>
            <person name="Culley D."/>
            <person name="Crous P.W."/>
            <person name="Fauchery L."/>
            <person name="Girlanda M."/>
            <person name="Hayes R."/>
            <person name="Keri Z."/>
            <person name="LaButti K."/>
            <person name="Lipzen A."/>
            <person name="Lombard V."/>
            <person name="Magnuson J."/>
            <person name="Maillard F."/>
            <person name="Morin E."/>
            <person name="Murat C."/>
            <person name="Nolan M."/>
            <person name="Ohm R."/>
            <person name="Pangilinan J."/>
            <person name="Pereira M."/>
            <person name="Perotto S."/>
            <person name="Peter M."/>
            <person name="Riley R."/>
            <person name="Sitrit Y."/>
            <person name="Stielow B."/>
            <person name="Szollosi G."/>
            <person name="Zifcakova L."/>
            <person name="Stursova M."/>
            <person name="Spatafora J.W."/>
            <person name="Tedersoo L."/>
            <person name="Vaario L.-M."/>
            <person name="Yamada A."/>
            <person name="Yan M."/>
            <person name="Wang P."/>
            <person name="Xu J."/>
            <person name="Bruns T."/>
            <person name="Baldrian P."/>
            <person name="Vilgalys R."/>
            <person name="Henrissat B."/>
            <person name="Grigoriev I.V."/>
            <person name="Hibbett D."/>
            <person name="Nagy L.G."/>
            <person name="Martin F.M."/>
        </authorList>
    </citation>
    <scope>NUCLEOTIDE SEQUENCE</scope>
    <source>
        <strain evidence="2">BED1</strain>
    </source>
</reference>
<dbReference type="Proteomes" id="UP001194468">
    <property type="component" value="Unassembled WGS sequence"/>
</dbReference>
<sequence>MGIGKTDIFGMPFTSIPSLVCGDNHGWNELSPTSEFWSLTPSQPTSLYSDHSHFHGSLLDSGPCTVHSDPSIRPHLCFPREGHAHMTPIEGASGSDQGTTSRPSDLLDTRKWSLSPNFATPHVASKSQLPLMVGMGSYFSQAVLDETFASGNIPQIILHTQPVPDSISGTFSPMEYHQASFATNLNHPSFHASDVVMSCSSPGSTENVINNDRRFPVVIYRPPEKKGLGHRPSKRACAINVEGLWVDKADLYHCAGHGNSTISVHECLWATSGGPCGMWIIGSRPRVGAHIRKWHPVQNHTKSTAECLWYGCAKRMLKDSINRHVVTSHFREAFHCQGCDEEFSRQDVYNQHVEDSEMCKGTGAAIVYGTERRVIDAHQALHQGGAIRYAGR</sequence>
<evidence type="ECO:0000313" key="2">
    <source>
        <dbReference type="EMBL" id="KAF8435102.1"/>
    </source>
</evidence>
<accession>A0AAD4GB39</accession>
<proteinExistence type="predicted"/>
<evidence type="ECO:0000313" key="3">
    <source>
        <dbReference type="Proteomes" id="UP001194468"/>
    </source>
</evidence>
<feature type="compositionally biased region" description="Polar residues" evidence="1">
    <location>
        <begin position="94"/>
        <end position="103"/>
    </location>
</feature>
<keyword evidence="3" id="KW-1185">Reference proteome</keyword>
<dbReference type="EMBL" id="WHUW01000026">
    <property type="protein sequence ID" value="KAF8435102.1"/>
    <property type="molecule type" value="Genomic_DNA"/>
</dbReference>
<gene>
    <name evidence="2" type="ORF">L210DRAFT_3551917</name>
</gene>
<protein>
    <recommendedName>
        <fullName evidence="4">C2H2-type domain-containing protein</fullName>
    </recommendedName>
</protein>
<reference evidence="2" key="2">
    <citation type="journal article" date="2020" name="Nat. Commun.">
        <title>Large-scale genome sequencing of mycorrhizal fungi provides insights into the early evolution of symbiotic traits.</title>
        <authorList>
            <person name="Miyauchi S."/>
            <person name="Kiss E."/>
            <person name="Kuo A."/>
            <person name="Drula E."/>
            <person name="Kohler A."/>
            <person name="Sanchez-Garcia M."/>
            <person name="Morin E."/>
            <person name="Andreopoulos B."/>
            <person name="Barry K.W."/>
            <person name="Bonito G."/>
            <person name="Buee M."/>
            <person name="Carver A."/>
            <person name="Chen C."/>
            <person name="Cichocki N."/>
            <person name="Clum A."/>
            <person name="Culley D."/>
            <person name="Crous P.W."/>
            <person name="Fauchery L."/>
            <person name="Girlanda M."/>
            <person name="Hayes R.D."/>
            <person name="Keri Z."/>
            <person name="LaButti K."/>
            <person name="Lipzen A."/>
            <person name="Lombard V."/>
            <person name="Magnuson J."/>
            <person name="Maillard F."/>
            <person name="Murat C."/>
            <person name="Nolan M."/>
            <person name="Ohm R.A."/>
            <person name="Pangilinan J."/>
            <person name="Pereira M.F."/>
            <person name="Perotto S."/>
            <person name="Peter M."/>
            <person name="Pfister S."/>
            <person name="Riley R."/>
            <person name="Sitrit Y."/>
            <person name="Stielow J.B."/>
            <person name="Szollosi G."/>
            <person name="Zifcakova L."/>
            <person name="Stursova M."/>
            <person name="Spatafora J.W."/>
            <person name="Tedersoo L."/>
            <person name="Vaario L.M."/>
            <person name="Yamada A."/>
            <person name="Yan M."/>
            <person name="Wang P."/>
            <person name="Xu J."/>
            <person name="Bruns T."/>
            <person name="Baldrian P."/>
            <person name="Vilgalys R."/>
            <person name="Dunand C."/>
            <person name="Henrissat B."/>
            <person name="Grigoriev I.V."/>
            <person name="Hibbett D."/>
            <person name="Nagy L.G."/>
            <person name="Martin F.M."/>
        </authorList>
    </citation>
    <scope>NUCLEOTIDE SEQUENCE</scope>
    <source>
        <strain evidence="2">BED1</strain>
    </source>
</reference>
<organism evidence="2 3">
    <name type="scientific">Boletus edulis BED1</name>
    <dbReference type="NCBI Taxonomy" id="1328754"/>
    <lineage>
        <taxon>Eukaryota</taxon>
        <taxon>Fungi</taxon>
        <taxon>Dikarya</taxon>
        <taxon>Basidiomycota</taxon>
        <taxon>Agaricomycotina</taxon>
        <taxon>Agaricomycetes</taxon>
        <taxon>Agaricomycetidae</taxon>
        <taxon>Boletales</taxon>
        <taxon>Boletineae</taxon>
        <taxon>Boletaceae</taxon>
        <taxon>Boletoideae</taxon>
        <taxon>Boletus</taxon>
    </lineage>
</organism>
<evidence type="ECO:0008006" key="4">
    <source>
        <dbReference type="Google" id="ProtNLM"/>
    </source>
</evidence>